<reference evidence="3" key="1">
    <citation type="submission" date="2020-08" db="EMBL/GenBank/DDBJ databases">
        <title>Sequencing the genomes of 1000 actinobacteria strains.</title>
        <authorList>
            <person name="Klenk H.-P."/>
        </authorList>
    </citation>
    <scope>NUCLEOTIDE SEQUENCE</scope>
    <source>
        <strain evidence="3">DSM 10695</strain>
    </source>
</reference>
<dbReference type="Pfam" id="PF24481">
    <property type="entry name" value="CT398_CC"/>
    <property type="match status" value="1"/>
</dbReference>
<accession>A0A923E770</accession>
<protein>
    <submittedName>
        <fullName evidence="3">Nucleic acid-binding Zn-ribbon protein</fullName>
    </submittedName>
</protein>
<keyword evidence="4" id="KW-1185">Reference proteome</keyword>
<comment type="caution">
    <text evidence="3">The sequence shown here is derived from an EMBL/GenBank/DDBJ whole genome shotgun (WGS) entry which is preliminary data.</text>
</comment>
<evidence type="ECO:0000256" key="1">
    <source>
        <dbReference type="SAM" id="Coils"/>
    </source>
</evidence>
<dbReference type="Gene3D" id="1.10.287.1490">
    <property type="match status" value="1"/>
</dbReference>
<organism evidence="3 4">
    <name type="scientific">Schaalia hyovaginalis</name>
    <dbReference type="NCBI Taxonomy" id="29316"/>
    <lineage>
        <taxon>Bacteria</taxon>
        <taxon>Bacillati</taxon>
        <taxon>Actinomycetota</taxon>
        <taxon>Actinomycetes</taxon>
        <taxon>Actinomycetales</taxon>
        <taxon>Actinomycetaceae</taxon>
        <taxon>Schaalia</taxon>
    </lineage>
</organism>
<dbReference type="RefSeq" id="WP_184452773.1">
    <property type="nucleotide sequence ID" value="NZ_JACHMK010000001.1"/>
</dbReference>
<name>A0A923E770_9ACTO</name>
<evidence type="ECO:0000313" key="4">
    <source>
        <dbReference type="Proteomes" id="UP000617426"/>
    </source>
</evidence>
<evidence type="ECO:0000313" key="3">
    <source>
        <dbReference type="EMBL" id="MBB6334784.1"/>
    </source>
</evidence>
<feature type="coiled-coil region" evidence="1">
    <location>
        <begin position="58"/>
        <end position="176"/>
    </location>
</feature>
<gene>
    <name evidence="3" type="ORF">HD592_001349</name>
</gene>
<dbReference type="AlphaFoldDB" id="A0A923E770"/>
<sequence>MKATYLDQSSLLELLALDQRESVLRHKRDTHPAFDTVRELAGRAEDLQRAAVTQSAVISDIAREAARIEKEIEAVSARCERQSERLKKNQVPLRDISALEHEIDQVKARRSKLEDDLIATEVKREAAVSAREAMLAEARAIKEDVEATKAAFNEDVKELDAELREVIKKRRDLAASLPAELLDAYECSRALNGAFAVLELRNGIAVGMATELAPAELQRIRLAPEDEVCWTEETRAIVVRTRRES</sequence>
<feature type="domain" description="CT398-like coiled coil hairpin" evidence="2">
    <location>
        <begin position="15"/>
        <end position="191"/>
    </location>
</feature>
<evidence type="ECO:0000259" key="2">
    <source>
        <dbReference type="Pfam" id="PF24481"/>
    </source>
</evidence>
<proteinExistence type="predicted"/>
<dbReference type="InterPro" id="IPR056003">
    <property type="entry name" value="CT398_CC_hairpin"/>
</dbReference>
<dbReference type="EMBL" id="JACHMK010000001">
    <property type="protein sequence ID" value="MBB6334784.1"/>
    <property type="molecule type" value="Genomic_DNA"/>
</dbReference>
<keyword evidence="1" id="KW-0175">Coiled coil</keyword>
<dbReference type="Proteomes" id="UP000617426">
    <property type="component" value="Unassembled WGS sequence"/>
</dbReference>